<reference evidence="2 3" key="1">
    <citation type="submission" date="2018-11" db="EMBL/GenBank/DDBJ databases">
        <authorList>
            <consortium name="Pathogen Informatics"/>
        </authorList>
    </citation>
    <scope>NUCLEOTIDE SEQUENCE [LARGE SCALE GENOMIC DNA]</scope>
    <source>
        <strain evidence="2 3">NST_G2</strain>
    </source>
</reference>
<dbReference type="EMBL" id="UYSU01039250">
    <property type="protein sequence ID" value="VDM01110.1"/>
    <property type="molecule type" value="Genomic_DNA"/>
</dbReference>
<dbReference type="AlphaFoldDB" id="A0A3P7CT06"/>
<name>A0A3P7CT06_SCHSO</name>
<proteinExistence type="predicted"/>
<protein>
    <submittedName>
        <fullName evidence="2">Uncharacterized protein</fullName>
    </submittedName>
</protein>
<evidence type="ECO:0000313" key="3">
    <source>
        <dbReference type="Proteomes" id="UP000275846"/>
    </source>
</evidence>
<dbReference type="OrthoDB" id="844594at2759"/>
<keyword evidence="3" id="KW-1185">Reference proteome</keyword>
<dbReference type="STRING" id="70667.A0A3P7CT06"/>
<feature type="region of interest" description="Disordered" evidence="1">
    <location>
        <begin position="1"/>
        <end position="20"/>
    </location>
</feature>
<evidence type="ECO:0000313" key="2">
    <source>
        <dbReference type="EMBL" id="VDM01110.1"/>
    </source>
</evidence>
<sequence length="219" mass="22921">MLGWVPISVPPSQDDETGAKETRLIEERGDLSRFYNVIFLPRNCRLLQQFAVLPAGTGAGGGGVSQAGGGGGVMTQALPPLSPMPLPSGSPMLSSSSGVHHSQHCAAEGFFPARRLANNRNVFISPVKHQVTLSPKRVTFTIGKGTSKDLIELNTVIGAAERRASMANLAMGLKRPSIGPGVTIATGGSPFTMATGDRSDSRGVSYVGQGGFESKRIDF</sequence>
<accession>A0A3P7CT06</accession>
<organism evidence="2 3">
    <name type="scientific">Schistocephalus solidus</name>
    <name type="common">Tapeworm</name>
    <dbReference type="NCBI Taxonomy" id="70667"/>
    <lineage>
        <taxon>Eukaryota</taxon>
        <taxon>Metazoa</taxon>
        <taxon>Spiralia</taxon>
        <taxon>Lophotrochozoa</taxon>
        <taxon>Platyhelminthes</taxon>
        <taxon>Cestoda</taxon>
        <taxon>Eucestoda</taxon>
        <taxon>Diphyllobothriidea</taxon>
        <taxon>Diphyllobothriidae</taxon>
        <taxon>Schistocephalus</taxon>
    </lineage>
</organism>
<dbReference type="Proteomes" id="UP000275846">
    <property type="component" value="Unassembled WGS sequence"/>
</dbReference>
<gene>
    <name evidence="2" type="ORF">SSLN_LOCUS14724</name>
</gene>
<evidence type="ECO:0000256" key="1">
    <source>
        <dbReference type="SAM" id="MobiDB-lite"/>
    </source>
</evidence>